<dbReference type="Pfam" id="PF01408">
    <property type="entry name" value="GFO_IDH_MocA"/>
    <property type="match status" value="1"/>
</dbReference>
<evidence type="ECO:0000259" key="1">
    <source>
        <dbReference type="Pfam" id="PF01408"/>
    </source>
</evidence>
<gene>
    <name evidence="3" type="ORF">JFP838_06830</name>
</gene>
<dbReference type="EMBL" id="CP010994">
    <property type="protein sequence ID" value="AMN35473.1"/>
    <property type="molecule type" value="Genomic_DNA"/>
</dbReference>
<evidence type="ECO:0000313" key="4">
    <source>
        <dbReference type="Proteomes" id="UP000070260"/>
    </source>
</evidence>
<dbReference type="InterPro" id="IPR055170">
    <property type="entry name" value="GFO_IDH_MocA-like_dom"/>
</dbReference>
<reference evidence="3 4" key="1">
    <citation type="journal article" date="2016" name="PLoS ONE">
        <title>Plasmid Characterization and Chromosome Analysis of Two netF+ Clostridium perfringens Isolates Associated with Foal and Canine Necrotizing Enteritis.</title>
        <authorList>
            <person name="Mehdizadeh Gohari I."/>
            <person name="Kropinski A.M."/>
            <person name="Weese S.J."/>
            <person name="Parreira V.R."/>
            <person name="Whitehead A.E."/>
            <person name="Boerlin P."/>
            <person name="Prescott J.F."/>
        </authorList>
    </citation>
    <scope>NUCLEOTIDE SEQUENCE [LARGE SCALE GENOMIC DNA]</scope>
    <source>
        <strain evidence="3 4">JP838</strain>
    </source>
</reference>
<dbReference type="InterPro" id="IPR051450">
    <property type="entry name" value="Gfo/Idh/MocA_Oxidoreductases"/>
</dbReference>
<proteinExistence type="predicted"/>
<name>A0A127EHS6_CLOPF</name>
<protein>
    <submittedName>
        <fullName evidence="3">Oxidoreductase</fullName>
    </submittedName>
</protein>
<evidence type="ECO:0000313" key="3">
    <source>
        <dbReference type="EMBL" id="AMN35473.1"/>
    </source>
</evidence>
<dbReference type="Gene3D" id="3.30.360.10">
    <property type="entry name" value="Dihydrodipicolinate Reductase, domain 2"/>
    <property type="match status" value="1"/>
</dbReference>
<dbReference type="Proteomes" id="UP000070260">
    <property type="component" value="Chromosome"/>
</dbReference>
<dbReference type="PANTHER" id="PTHR43377">
    <property type="entry name" value="BILIVERDIN REDUCTASE A"/>
    <property type="match status" value="1"/>
</dbReference>
<dbReference type="InterPro" id="IPR036291">
    <property type="entry name" value="NAD(P)-bd_dom_sf"/>
</dbReference>
<dbReference type="SUPFAM" id="SSF51735">
    <property type="entry name" value="NAD(P)-binding Rossmann-fold domains"/>
    <property type="match status" value="1"/>
</dbReference>
<dbReference type="AlphaFoldDB" id="A0A127EHS6"/>
<dbReference type="Gene3D" id="3.40.50.720">
    <property type="entry name" value="NAD(P)-binding Rossmann-like Domain"/>
    <property type="match status" value="1"/>
</dbReference>
<feature type="domain" description="GFO/IDH/MocA-like oxidoreductase" evidence="2">
    <location>
        <begin position="137"/>
        <end position="325"/>
    </location>
</feature>
<dbReference type="InterPro" id="IPR000683">
    <property type="entry name" value="Gfo/Idh/MocA-like_OxRdtase_N"/>
</dbReference>
<evidence type="ECO:0000259" key="2">
    <source>
        <dbReference type="Pfam" id="PF22725"/>
    </source>
</evidence>
<organism evidence="3 4">
    <name type="scientific">Clostridium perfringens</name>
    <dbReference type="NCBI Taxonomy" id="1502"/>
    <lineage>
        <taxon>Bacteria</taxon>
        <taxon>Bacillati</taxon>
        <taxon>Bacillota</taxon>
        <taxon>Clostridia</taxon>
        <taxon>Eubacteriales</taxon>
        <taxon>Clostridiaceae</taxon>
        <taxon>Clostridium</taxon>
    </lineage>
</organism>
<dbReference type="Pfam" id="PF22725">
    <property type="entry name" value="GFO_IDH_MocA_C3"/>
    <property type="match status" value="1"/>
</dbReference>
<sequence length="415" mass="47646">MRKISIAVIGAGSRGRFAYSSYALKYKEEVEIIAIAEPNEERRNLFVKEHGIKNEFVFNTWEDMLNRDRLADGIIIANNDEGHFEPTKIALEKGYNILLEKPMSNSLDEVIKLGELAKIYDDRVFMVCHVLRYTPFFEALKNIIDSGRLGRLINIQHNENIGYWHFAHSFTRGNWRNSDETSPLILAKSCHDMDILLWLTGAKCKSIASFGHLTYFKEENFKMNMENRCLDCKVEKNCPYSAKKLYLGEKPVFTSVVHPNPTKENLERALREGPYGRCVYRCDNNVVDHMVTILDFDNEVTATFNLSAFTKDIHRTIKLMFTEGEVGGNDIKNIIEIKKFVSDEIETIIPQKVEGGHLGGDIGIMRDFIKAIREENINTRTSALRSIESHIMAFAAEESRLTRGIVDIDRFFNLK</sequence>
<dbReference type="GO" id="GO:0000166">
    <property type="term" value="F:nucleotide binding"/>
    <property type="evidence" value="ECO:0007669"/>
    <property type="project" value="InterPro"/>
</dbReference>
<dbReference type="SUPFAM" id="SSF55347">
    <property type="entry name" value="Glyceraldehyde-3-phosphate dehydrogenase-like, C-terminal domain"/>
    <property type="match status" value="1"/>
</dbReference>
<feature type="domain" description="Gfo/Idh/MocA-like oxidoreductase N-terminal" evidence="1">
    <location>
        <begin position="4"/>
        <end position="125"/>
    </location>
</feature>
<dbReference type="PANTHER" id="PTHR43377:SF2">
    <property type="entry name" value="BINDING ROSSMANN FOLD OXIDOREDUCTASE, PUTATIVE (AFU_ORTHOLOGUE AFUA_4G00560)-RELATED"/>
    <property type="match status" value="1"/>
</dbReference>
<dbReference type="RefSeq" id="WP_061427617.1">
    <property type="nucleotide sequence ID" value="NZ_CATNXK010000001.1"/>
</dbReference>
<accession>A0A127EHS6</accession>
<dbReference type="PATRIC" id="fig|1502.177.peg.1393"/>
<dbReference type="OrthoDB" id="9781966at2"/>